<organism evidence="2 3">
    <name type="scientific">Noviherbaspirillum galbum</name>
    <dbReference type="NCBI Taxonomy" id="2709383"/>
    <lineage>
        <taxon>Bacteria</taxon>
        <taxon>Pseudomonadati</taxon>
        <taxon>Pseudomonadota</taxon>
        <taxon>Betaproteobacteria</taxon>
        <taxon>Burkholderiales</taxon>
        <taxon>Oxalobacteraceae</taxon>
        <taxon>Noviherbaspirillum</taxon>
    </lineage>
</organism>
<feature type="domain" description="DNA/RNA non-specific endonuclease/pyrophosphatase/phosphodiesterase" evidence="1">
    <location>
        <begin position="2"/>
        <end position="72"/>
    </location>
</feature>
<dbReference type="GO" id="GO:0046872">
    <property type="term" value="F:metal ion binding"/>
    <property type="evidence" value="ECO:0007669"/>
    <property type="project" value="InterPro"/>
</dbReference>
<reference evidence="2 3" key="1">
    <citation type="submission" date="2020-02" db="EMBL/GenBank/DDBJ databases">
        <authorList>
            <person name="Kim M.K."/>
        </authorList>
    </citation>
    <scope>NUCLEOTIDE SEQUENCE [LARGE SCALE GENOMIC DNA]</scope>
    <source>
        <strain evidence="2 3">17J57-3</strain>
    </source>
</reference>
<dbReference type="EMBL" id="JAAIVB010000073">
    <property type="protein sequence ID" value="NEX63604.1"/>
    <property type="molecule type" value="Genomic_DNA"/>
</dbReference>
<accession>A0A6B3SSD1</accession>
<gene>
    <name evidence="2" type="ORF">G3574_21205</name>
</gene>
<dbReference type="SUPFAM" id="SSF54060">
    <property type="entry name" value="His-Me finger endonucleases"/>
    <property type="match status" value="1"/>
</dbReference>
<protein>
    <recommendedName>
        <fullName evidence="1">DNA/RNA non-specific endonuclease/pyrophosphatase/phosphodiesterase domain-containing protein</fullName>
    </recommendedName>
</protein>
<proteinExistence type="predicted"/>
<evidence type="ECO:0000313" key="2">
    <source>
        <dbReference type="EMBL" id="NEX63604.1"/>
    </source>
</evidence>
<comment type="caution">
    <text evidence="2">The sequence shown here is derived from an EMBL/GenBank/DDBJ whole genome shotgun (WGS) entry which is preliminary data.</text>
</comment>
<keyword evidence="3" id="KW-1185">Reference proteome</keyword>
<sequence length="77" mass="8647">MYVITGPVFDGTPKTIAPGKAWVPKYLYKLVYDATTGRAWAHWIENTNEARAGRPIPYGELVPRTEIEFLPGVNVKN</sequence>
<dbReference type="InterPro" id="IPR044929">
    <property type="entry name" value="DNA/RNA_non-sp_Endonuclease_sf"/>
</dbReference>
<dbReference type="Pfam" id="PF01223">
    <property type="entry name" value="Endonuclease_NS"/>
    <property type="match status" value="1"/>
</dbReference>
<dbReference type="Proteomes" id="UP000482155">
    <property type="component" value="Unassembled WGS sequence"/>
</dbReference>
<dbReference type="InterPro" id="IPR044925">
    <property type="entry name" value="His-Me_finger_sf"/>
</dbReference>
<dbReference type="AlphaFoldDB" id="A0A6B3SSD1"/>
<name>A0A6B3SSD1_9BURK</name>
<dbReference type="GO" id="GO:0016787">
    <property type="term" value="F:hydrolase activity"/>
    <property type="evidence" value="ECO:0007669"/>
    <property type="project" value="InterPro"/>
</dbReference>
<dbReference type="GO" id="GO:0003676">
    <property type="term" value="F:nucleic acid binding"/>
    <property type="evidence" value="ECO:0007669"/>
    <property type="project" value="InterPro"/>
</dbReference>
<evidence type="ECO:0000313" key="3">
    <source>
        <dbReference type="Proteomes" id="UP000482155"/>
    </source>
</evidence>
<dbReference type="Gene3D" id="3.40.570.10">
    <property type="entry name" value="Extracellular Endonuclease, subunit A"/>
    <property type="match status" value="1"/>
</dbReference>
<evidence type="ECO:0000259" key="1">
    <source>
        <dbReference type="Pfam" id="PF01223"/>
    </source>
</evidence>
<dbReference type="InterPro" id="IPR001604">
    <property type="entry name" value="Endo_G_ENPP1-like_dom"/>
</dbReference>